<name>A0AAW0B6D8_9AGAR</name>
<accession>A0AAW0B6D8</accession>
<organism evidence="2 3">
    <name type="scientific">Favolaschia claudopus</name>
    <dbReference type="NCBI Taxonomy" id="2862362"/>
    <lineage>
        <taxon>Eukaryota</taxon>
        <taxon>Fungi</taxon>
        <taxon>Dikarya</taxon>
        <taxon>Basidiomycota</taxon>
        <taxon>Agaricomycotina</taxon>
        <taxon>Agaricomycetes</taxon>
        <taxon>Agaricomycetidae</taxon>
        <taxon>Agaricales</taxon>
        <taxon>Marasmiineae</taxon>
        <taxon>Mycenaceae</taxon>
        <taxon>Favolaschia</taxon>
    </lineage>
</organism>
<gene>
    <name evidence="2" type="ORF">R3P38DRAFT_3358163</name>
</gene>
<comment type="caution">
    <text evidence="2">The sequence shown here is derived from an EMBL/GenBank/DDBJ whole genome shotgun (WGS) entry which is preliminary data.</text>
</comment>
<proteinExistence type="predicted"/>
<evidence type="ECO:0000313" key="3">
    <source>
        <dbReference type="Proteomes" id="UP001362999"/>
    </source>
</evidence>
<feature type="compositionally biased region" description="Low complexity" evidence="1">
    <location>
        <begin position="437"/>
        <end position="447"/>
    </location>
</feature>
<feature type="compositionally biased region" description="Basic and acidic residues" evidence="1">
    <location>
        <begin position="183"/>
        <end position="193"/>
    </location>
</feature>
<dbReference type="EMBL" id="JAWWNJ010000041">
    <property type="protein sequence ID" value="KAK7020338.1"/>
    <property type="molecule type" value="Genomic_DNA"/>
</dbReference>
<feature type="region of interest" description="Disordered" evidence="1">
    <location>
        <begin position="179"/>
        <end position="310"/>
    </location>
</feature>
<dbReference type="Proteomes" id="UP001362999">
    <property type="component" value="Unassembled WGS sequence"/>
</dbReference>
<feature type="region of interest" description="Disordered" evidence="1">
    <location>
        <begin position="470"/>
        <end position="493"/>
    </location>
</feature>
<protein>
    <submittedName>
        <fullName evidence="2">Uncharacterized protein</fullName>
    </submittedName>
</protein>
<keyword evidence="3" id="KW-1185">Reference proteome</keyword>
<reference evidence="2 3" key="1">
    <citation type="journal article" date="2024" name="J Genomics">
        <title>Draft genome sequencing and assembly of Favolaschia claudopus CIRM-BRFM 2984 isolated from oak limbs.</title>
        <authorList>
            <person name="Navarro D."/>
            <person name="Drula E."/>
            <person name="Chaduli D."/>
            <person name="Cazenave R."/>
            <person name="Ahrendt S."/>
            <person name="Wang J."/>
            <person name="Lipzen A."/>
            <person name="Daum C."/>
            <person name="Barry K."/>
            <person name="Grigoriev I.V."/>
            <person name="Favel A."/>
            <person name="Rosso M.N."/>
            <person name="Martin F."/>
        </authorList>
    </citation>
    <scope>NUCLEOTIDE SEQUENCE [LARGE SCALE GENOMIC DNA]</scope>
    <source>
        <strain evidence="2 3">CIRM-BRFM 2984</strain>
    </source>
</reference>
<dbReference type="AlphaFoldDB" id="A0AAW0B6D8"/>
<feature type="region of interest" description="Disordered" evidence="1">
    <location>
        <begin position="409"/>
        <end position="447"/>
    </location>
</feature>
<feature type="compositionally biased region" description="Low complexity" evidence="1">
    <location>
        <begin position="28"/>
        <end position="48"/>
    </location>
</feature>
<sequence>MAQARGRSPVHHTRAAVRDGRLPPLPPSQHNTGSTTSSSSLSPARSGGQVSNPPVDSPKSRPVSPALLYSRVVSPKQVPDGSAAHASTLDAGESYIRSEGTVPLLNREVDFGTGEQDAEVDWTPVTKKTARSHRARTVSQRSFNSKASVEATTVEIATQDMSPENLMKLSRRYGQLASAGFRARADSQRKTVDPPESDFPAKPGKPDAKKHLKELKQREKASSKPPKHSLNPKKGVSKAENAVRDSVIRNIHSKPHKNEEKKRSKSTAGRVPPGGFFEQVVRDTKRIGRHNSPPGDPPSSSSSSSTQLAAACGQAVDESERLKAQLGDVYAAMAMLILRDAFGFELNVEVIEIDDETYSVEYGPHSCPLAKERLKDHTFDLVAWARMNVVFESDDEFDFAEVSSPEIFSMDSESDGDVSPLELDSLSETDPDMPPLVSVSDSDTMSDTSVDDEVLFNLLGMDIREEPINGGAEAASSTRRAHGIDFAHKGSGS</sequence>
<evidence type="ECO:0000256" key="1">
    <source>
        <dbReference type="SAM" id="MobiDB-lite"/>
    </source>
</evidence>
<evidence type="ECO:0000313" key="2">
    <source>
        <dbReference type="EMBL" id="KAK7020338.1"/>
    </source>
</evidence>
<feature type="region of interest" description="Disordered" evidence="1">
    <location>
        <begin position="1"/>
        <end position="97"/>
    </location>
</feature>
<feature type="compositionally biased region" description="Basic and acidic residues" evidence="1">
    <location>
        <begin position="482"/>
        <end position="493"/>
    </location>
</feature>
<feature type="compositionally biased region" description="Basic and acidic residues" evidence="1">
    <location>
        <begin position="204"/>
        <end position="222"/>
    </location>
</feature>